<keyword evidence="3" id="KW-0378">Hydrolase</keyword>
<name>A0ABQ6VBW8_9CORY</name>
<organism evidence="3 4">
    <name type="scientific">Corynebacterium zhongnanshanii</name>
    <dbReference type="NCBI Taxonomy" id="2768834"/>
    <lineage>
        <taxon>Bacteria</taxon>
        <taxon>Bacillati</taxon>
        <taxon>Actinomycetota</taxon>
        <taxon>Actinomycetes</taxon>
        <taxon>Mycobacteriales</taxon>
        <taxon>Corynebacteriaceae</taxon>
        <taxon>Corynebacterium</taxon>
    </lineage>
</organism>
<evidence type="ECO:0000313" key="4">
    <source>
        <dbReference type="Proteomes" id="UP000436181"/>
    </source>
</evidence>
<dbReference type="EMBL" id="WBZJ01000004">
    <property type="protein sequence ID" value="KAB3519253.1"/>
    <property type="molecule type" value="Genomic_DNA"/>
</dbReference>
<evidence type="ECO:0000259" key="2">
    <source>
        <dbReference type="Pfam" id="PF00144"/>
    </source>
</evidence>
<gene>
    <name evidence="3" type="ORF">F8377_09730</name>
</gene>
<comment type="caution">
    <text evidence="3">The sequence shown here is derived from an EMBL/GenBank/DDBJ whole genome shotgun (WGS) entry which is preliminary data.</text>
</comment>
<evidence type="ECO:0000313" key="3">
    <source>
        <dbReference type="EMBL" id="KAB3519253.1"/>
    </source>
</evidence>
<dbReference type="Gene3D" id="3.40.710.10">
    <property type="entry name" value="DD-peptidase/beta-lactamase superfamily"/>
    <property type="match status" value="1"/>
</dbReference>
<proteinExistence type="predicted"/>
<sequence length="535" mass="56314">MRTGTKIAAGVGGGVVATAVILGTVVGTQAAPEARVGTGYAAQASCVQHFINKTGSGPDLPDEPIANLLSTSFNVPEDKVQASVFGLYASEAFYTEGVGCTVAQERPEFKNEVPDIDERVRQVIEAKGIGHPEKPLANGEAQRAVDAAVKKAFEVDGTRGVVVVKDGNLISEEYAKDYKAYNAQLGWSMTKSVANVLMGRVEQLDPEFSVQDSALTGLDWVDTDSGIADGTADSTANSDGTAGSTTTSREKKATKADITYSDLLRMQSGLAWDETYDTTGDVARMLYTSSNMGKFVADKDLEHAPGTYREYSTGSTTLACAAMQEKSTVAQRAGVALAWETLFRPVGMASAMISPDAHGTLQCGSSAYATPRDWAKFGQFVMNNGVVNGRQLLPAGWMKASLTEHEVDEVQKNKDGSDPGHYGSGWWLNSATTGEAAFGSETDDAYSTNGSASESVSASAATTGSAGTSGRTQTDDRTYADLPADMFWADGHDGQFMVVVPSENLIVVRQGFSPGVGVSSSKTLDIVRAAITATH</sequence>
<accession>A0ABQ6VBW8</accession>
<dbReference type="InterPro" id="IPR001466">
    <property type="entry name" value="Beta-lactam-related"/>
</dbReference>
<dbReference type="PANTHER" id="PTHR43283:SF7">
    <property type="entry name" value="BETA-LACTAMASE-RELATED DOMAIN-CONTAINING PROTEIN"/>
    <property type="match status" value="1"/>
</dbReference>
<dbReference type="InterPro" id="IPR012338">
    <property type="entry name" value="Beta-lactam/transpept-like"/>
</dbReference>
<dbReference type="RefSeq" id="WP_151844886.1">
    <property type="nucleotide sequence ID" value="NZ_WBZJ01000004.1"/>
</dbReference>
<dbReference type="GO" id="GO:0016787">
    <property type="term" value="F:hydrolase activity"/>
    <property type="evidence" value="ECO:0007669"/>
    <property type="project" value="UniProtKB-KW"/>
</dbReference>
<dbReference type="PANTHER" id="PTHR43283">
    <property type="entry name" value="BETA-LACTAMASE-RELATED"/>
    <property type="match status" value="1"/>
</dbReference>
<protein>
    <submittedName>
        <fullName evidence="3">Serine hydrolase</fullName>
    </submittedName>
</protein>
<feature type="region of interest" description="Disordered" evidence="1">
    <location>
        <begin position="228"/>
        <end position="251"/>
    </location>
</feature>
<feature type="compositionally biased region" description="Polar residues" evidence="1">
    <location>
        <begin position="232"/>
        <end position="247"/>
    </location>
</feature>
<dbReference type="InterPro" id="IPR050789">
    <property type="entry name" value="Diverse_Enzym_Activities"/>
</dbReference>
<evidence type="ECO:0000256" key="1">
    <source>
        <dbReference type="SAM" id="MobiDB-lite"/>
    </source>
</evidence>
<dbReference type="Proteomes" id="UP000436181">
    <property type="component" value="Unassembled WGS sequence"/>
</dbReference>
<feature type="region of interest" description="Disordered" evidence="1">
    <location>
        <begin position="440"/>
        <end position="476"/>
    </location>
</feature>
<feature type="compositionally biased region" description="Low complexity" evidence="1">
    <location>
        <begin position="447"/>
        <end position="470"/>
    </location>
</feature>
<feature type="domain" description="Beta-lactamase-related" evidence="2">
    <location>
        <begin position="161"/>
        <end position="508"/>
    </location>
</feature>
<reference evidence="3 4" key="1">
    <citation type="submission" date="2019-10" db="EMBL/GenBank/DDBJ databases">
        <title>Corynebacterium sp novel species isolated from the respiratory tract of Marmot.</title>
        <authorList>
            <person name="Zhang G."/>
        </authorList>
    </citation>
    <scope>NUCLEOTIDE SEQUENCE [LARGE SCALE GENOMIC DNA]</scope>
    <source>
        <strain evidence="3 4">336</strain>
    </source>
</reference>
<dbReference type="Pfam" id="PF00144">
    <property type="entry name" value="Beta-lactamase"/>
    <property type="match status" value="1"/>
</dbReference>
<dbReference type="SUPFAM" id="SSF56601">
    <property type="entry name" value="beta-lactamase/transpeptidase-like"/>
    <property type="match status" value="1"/>
</dbReference>
<keyword evidence="4" id="KW-1185">Reference proteome</keyword>